<evidence type="ECO:0000313" key="4">
    <source>
        <dbReference type="Proteomes" id="UP000325440"/>
    </source>
</evidence>
<evidence type="ECO:0000256" key="1">
    <source>
        <dbReference type="SAM" id="MobiDB-lite"/>
    </source>
</evidence>
<dbReference type="EMBL" id="CABPRJ010001908">
    <property type="protein sequence ID" value="VVC40844.1"/>
    <property type="molecule type" value="Genomic_DNA"/>
</dbReference>
<gene>
    <name evidence="3" type="ORF">CINCED_3A015221</name>
</gene>
<dbReference type="OrthoDB" id="6624230at2759"/>
<sequence>MLLVPQMMRQLQLIIQIKILLSLQKLKEFTLHHLKPHYAEPDLNSSSHQPMEQNNDNSDEVFKPPPLPIFVRGVENYLDLCTALIELIDVDNFFCKAFANCLKIQTSNLESYRALIHFLKDQEAEFNTYRLKQGKPLRIVIRNLHPTTKVDTIKEELEVRLFEIRRVTNVLHKVTKIPLPLFFVDLEPTIRSTEIFNLSSLLHTKIKVEEPYKSKTISQCNNCQEYGHTKTYCGYPTRCVHYGSNHKSSDCPNQRSVPPKCALCAGDHPASYKGCSIYKDLQRAKKPFIKSNFVPTNNRVNTITVSDNHPVNDTHPIQPDPRSYVQVISGRTANDLTPPITPDLNTTITNFLEDFKSLINPLMSLLTKVIEKLLAK</sequence>
<dbReference type="Pfam" id="PF07530">
    <property type="entry name" value="PRE_C2HC"/>
    <property type="match status" value="1"/>
</dbReference>
<keyword evidence="4" id="KW-1185">Reference proteome</keyword>
<evidence type="ECO:0000313" key="3">
    <source>
        <dbReference type="EMBL" id="VVC40844.1"/>
    </source>
</evidence>
<evidence type="ECO:0000259" key="2">
    <source>
        <dbReference type="SMART" id="SM00596"/>
    </source>
</evidence>
<feature type="compositionally biased region" description="Polar residues" evidence="1">
    <location>
        <begin position="43"/>
        <end position="56"/>
    </location>
</feature>
<feature type="region of interest" description="Disordered" evidence="1">
    <location>
        <begin position="41"/>
        <end position="62"/>
    </location>
</feature>
<protein>
    <submittedName>
        <fullName evidence="3">Pre-C2HC domain,Zinc finger, CCHC-type</fullName>
    </submittedName>
</protein>
<proteinExistence type="predicted"/>
<accession>A0A5E4NH23</accession>
<feature type="domain" description="Pre-C2HC" evidence="2">
    <location>
        <begin position="150"/>
        <end position="218"/>
    </location>
</feature>
<dbReference type="SMART" id="SM00596">
    <property type="entry name" value="PRE_C2HC"/>
    <property type="match status" value="1"/>
</dbReference>
<reference evidence="3 4" key="1">
    <citation type="submission" date="2019-08" db="EMBL/GenBank/DDBJ databases">
        <authorList>
            <person name="Alioto T."/>
            <person name="Alioto T."/>
            <person name="Gomez Garrido J."/>
        </authorList>
    </citation>
    <scope>NUCLEOTIDE SEQUENCE [LARGE SCALE GENOMIC DNA]</scope>
</reference>
<dbReference type="InterPro" id="IPR006579">
    <property type="entry name" value="Pre_C2HC_dom"/>
</dbReference>
<dbReference type="Proteomes" id="UP000325440">
    <property type="component" value="Unassembled WGS sequence"/>
</dbReference>
<organism evidence="3 4">
    <name type="scientific">Cinara cedri</name>
    <dbReference type="NCBI Taxonomy" id="506608"/>
    <lineage>
        <taxon>Eukaryota</taxon>
        <taxon>Metazoa</taxon>
        <taxon>Ecdysozoa</taxon>
        <taxon>Arthropoda</taxon>
        <taxon>Hexapoda</taxon>
        <taxon>Insecta</taxon>
        <taxon>Pterygota</taxon>
        <taxon>Neoptera</taxon>
        <taxon>Paraneoptera</taxon>
        <taxon>Hemiptera</taxon>
        <taxon>Sternorrhyncha</taxon>
        <taxon>Aphidomorpha</taxon>
        <taxon>Aphidoidea</taxon>
        <taxon>Aphididae</taxon>
        <taxon>Lachninae</taxon>
        <taxon>Cinara</taxon>
    </lineage>
</organism>
<dbReference type="AlphaFoldDB" id="A0A5E4NH23"/>
<name>A0A5E4NH23_9HEMI</name>